<feature type="compositionally biased region" description="Low complexity" evidence="5">
    <location>
        <begin position="1"/>
        <end position="13"/>
    </location>
</feature>
<dbReference type="PROSITE" id="PS50016">
    <property type="entry name" value="ZF_PHD_2"/>
    <property type="match status" value="1"/>
</dbReference>
<comment type="caution">
    <text evidence="7">The sequence shown here is derived from an EMBL/GenBank/DDBJ whole genome shotgun (WGS) entry which is preliminary data.</text>
</comment>
<dbReference type="InterPro" id="IPR036388">
    <property type="entry name" value="WH-like_DNA-bd_sf"/>
</dbReference>
<name>A0A226DM16_FOLCA</name>
<keyword evidence="7" id="KW-0418">Kinase</keyword>
<protein>
    <submittedName>
        <fullName evidence="7">Tyrosine-protein kinase BAZ1B</fullName>
    </submittedName>
</protein>
<dbReference type="EMBL" id="LNIX01000015">
    <property type="protein sequence ID" value="OXA46585.1"/>
    <property type="molecule type" value="Genomic_DNA"/>
</dbReference>
<feature type="domain" description="PHD-type" evidence="6">
    <location>
        <begin position="81"/>
        <end position="133"/>
    </location>
</feature>
<dbReference type="InterPro" id="IPR019786">
    <property type="entry name" value="Zinc_finger_PHD-type_CS"/>
</dbReference>
<dbReference type="GO" id="GO:0008270">
    <property type="term" value="F:zinc ion binding"/>
    <property type="evidence" value="ECO:0007669"/>
    <property type="project" value="UniProtKB-KW"/>
</dbReference>
<evidence type="ECO:0000256" key="3">
    <source>
        <dbReference type="ARBA" id="ARBA00022833"/>
    </source>
</evidence>
<keyword evidence="1" id="KW-0479">Metal-binding</keyword>
<evidence type="ECO:0000313" key="7">
    <source>
        <dbReference type="EMBL" id="OXA46585.1"/>
    </source>
</evidence>
<evidence type="ECO:0000256" key="2">
    <source>
        <dbReference type="ARBA" id="ARBA00022771"/>
    </source>
</evidence>
<dbReference type="Proteomes" id="UP000198287">
    <property type="component" value="Unassembled WGS sequence"/>
</dbReference>
<dbReference type="Gene3D" id="1.10.10.10">
    <property type="entry name" value="Winged helix-like DNA-binding domain superfamily/Winged helix DNA-binding domain"/>
    <property type="match status" value="1"/>
</dbReference>
<feature type="compositionally biased region" description="Acidic residues" evidence="5">
    <location>
        <begin position="253"/>
        <end position="278"/>
    </location>
</feature>
<dbReference type="SMART" id="SM00249">
    <property type="entry name" value="PHD"/>
    <property type="match status" value="1"/>
</dbReference>
<dbReference type="InterPro" id="IPR013083">
    <property type="entry name" value="Znf_RING/FYVE/PHD"/>
</dbReference>
<dbReference type="GO" id="GO:0016301">
    <property type="term" value="F:kinase activity"/>
    <property type="evidence" value="ECO:0007669"/>
    <property type="project" value="UniProtKB-KW"/>
</dbReference>
<evidence type="ECO:0000313" key="8">
    <source>
        <dbReference type="Proteomes" id="UP000198287"/>
    </source>
</evidence>
<reference evidence="7 8" key="1">
    <citation type="submission" date="2015-12" db="EMBL/GenBank/DDBJ databases">
        <title>The genome of Folsomia candida.</title>
        <authorList>
            <person name="Faddeeva A."/>
            <person name="Derks M.F."/>
            <person name="Anvar Y."/>
            <person name="Smit S."/>
            <person name="Van Straalen N."/>
            <person name="Roelofs D."/>
        </authorList>
    </citation>
    <scope>NUCLEOTIDE SEQUENCE [LARGE SCALE GENOMIC DNA]</scope>
    <source>
        <strain evidence="7 8">VU population</strain>
        <tissue evidence="7">Whole body</tissue>
    </source>
</reference>
<organism evidence="7 8">
    <name type="scientific">Folsomia candida</name>
    <name type="common">Springtail</name>
    <dbReference type="NCBI Taxonomy" id="158441"/>
    <lineage>
        <taxon>Eukaryota</taxon>
        <taxon>Metazoa</taxon>
        <taxon>Ecdysozoa</taxon>
        <taxon>Arthropoda</taxon>
        <taxon>Hexapoda</taxon>
        <taxon>Collembola</taxon>
        <taxon>Entomobryomorpha</taxon>
        <taxon>Isotomoidea</taxon>
        <taxon>Isotomidae</taxon>
        <taxon>Proisotominae</taxon>
        <taxon>Folsomia</taxon>
    </lineage>
</organism>
<evidence type="ECO:0000256" key="1">
    <source>
        <dbReference type="ARBA" id="ARBA00022723"/>
    </source>
</evidence>
<dbReference type="OrthoDB" id="415460at2759"/>
<evidence type="ECO:0000259" key="6">
    <source>
        <dbReference type="PROSITE" id="PS50016"/>
    </source>
</evidence>
<dbReference type="InterPro" id="IPR011011">
    <property type="entry name" value="Znf_FYVE_PHD"/>
</dbReference>
<evidence type="ECO:0000256" key="5">
    <source>
        <dbReference type="SAM" id="MobiDB-lite"/>
    </source>
</evidence>
<dbReference type="AlphaFoldDB" id="A0A226DM16"/>
<dbReference type="PROSITE" id="PS01359">
    <property type="entry name" value="ZF_PHD_1"/>
    <property type="match status" value="1"/>
</dbReference>
<feature type="region of interest" description="Disordered" evidence="5">
    <location>
        <begin position="1"/>
        <end position="21"/>
    </location>
</feature>
<keyword evidence="8" id="KW-1185">Reference proteome</keyword>
<keyword evidence="3" id="KW-0862">Zinc</keyword>
<proteinExistence type="predicted"/>
<dbReference type="Gene3D" id="3.30.40.10">
    <property type="entry name" value="Zinc/RING finger domain, C3HC4 (zinc finger)"/>
    <property type="match status" value="1"/>
</dbReference>
<keyword evidence="7" id="KW-0808">Transferase</keyword>
<dbReference type="SUPFAM" id="SSF57903">
    <property type="entry name" value="FYVE/PHD zinc finger"/>
    <property type="match status" value="1"/>
</dbReference>
<dbReference type="InterPro" id="IPR001965">
    <property type="entry name" value="Znf_PHD"/>
</dbReference>
<gene>
    <name evidence="7" type="ORF">Fcan01_18617</name>
</gene>
<feature type="region of interest" description="Disordered" evidence="5">
    <location>
        <begin position="243"/>
        <end position="278"/>
    </location>
</feature>
<dbReference type="InterPro" id="IPR019787">
    <property type="entry name" value="Znf_PHD-finger"/>
</dbReference>
<sequence>MSNCSNSNTSKCCEPPKKACPPPAPPPCTNFPATLTFACLAEECKPVPKPPCPEKPKDDCTCVGAASAYEEPKPKNNNSDDQRCPISTCPGASNTDDDNWILCDHCQTWYHTACVAVVVIPENEWLCPDCFSSQAISSSQNSTTTRKKHTIASTQHWLKLNIMEDPSGQIPKSEVVTRYAHHIETSGEGKVHDVTVAKYINQLFPNATLLRPRARALQQSIDEQQFNFAKLNHAENCPYRPAGGAGVLPGSRDEEEDEIDWQPEVGVESDEDTQTIFD</sequence>
<evidence type="ECO:0000256" key="4">
    <source>
        <dbReference type="PROSITE-ProRule" id="PRU00146"/>
    </source>
</evidence>
<dbReference type="Pfam" id="PF00628">
    <property type="entry name" value="PHD"/>
    <property type="match status" value="1"/>
</dbReference>
<keyword evidence="2 4" id="KW-0863">Zinc-finger</keyword>
<accession>A0A226DM16</accession>